<feature type="chain" id="PRO_5032708059" description="Pherophorin domain-containing protein" evidence="3">
    <location>
        <begin position="32"/>
        <end position="1328"/>
    </location>
</feature>
<feature type="coiled-coil region" evidence="1">
    <location>
        <begin position="573"/>
        <end position="610"/>
    </location>
</feature>
<dbReference type="InterPro" id="IPR024616">
    <property type="entry name" value="Pherophorin"/>
</dbReference>
<feature type="compositionally biased region" description="Basic residues" evidence="2">
    <location>
        <begin position="495"/>
        <end position="505"/>
    </location>
</feature>
<keyword evidence="1" id="KW-0175">Coiled coil</keyword>
<keyword evidence="6" id="KW-1185">Reference proteome</keyword>
<evidence type="ECO:0000313" key="6">
    <source>
        <dbReference type="Proteomes" id="UP000613740"/>
    </source>
</evidence>
<evidence type="ECO:0000256" key="3">
    <source>
        <dbReference type="SAM" id="SignalP"/>
    </source>
</evidence>
<proteinExistence type="predicted"/>
<feature type="domain" description="Pherophorin" evidence="4">
    <location>
        <begin position="37"/>
        <end position="209"/>
    </location>
</feature>
<reference evidence="5" key="1">
    <citation type="journal article" date="2020" name="bioRxiv">
        <title>Comparative genomics of Chlamydomonas.</title>
        <authorList>
            <person name="Craig R.J."/>
            <person name="Hasan A.R."/>
            <person name="Ness R.W."/>
            <person name="Keightley P.D."/>
        </authorList>
    </citation>
    <scope>NUCLEOTIDE SEQUENCE</scope>
    <source>
        <strain evidence="5">CCAP 11/173</strain>
    </source>
</reference>
<evidence type="ECO:0000256" key="1">
    <source>
        <dbReference type="SAM" id="Coils"/>
    </source>
</evidence>
<name>A0A835T8P9_9CHLO</name>
<evidence type="ECO:0000256" key="2">
    <source>
        <dbReference type="SAM" id="MobiDB-lite"/>
    </source>
</evidence>
<feature type="compositionally biased region" description="Acidic residues" evidence="2">
    <location>
        <begin position="463"/>
        <end position="481"/>
    </location>
</feature>
<sequence>MVSPLGTARRGLPVHAVLAVLLCVALPVAFGAYDTTFPFGRCSSGPSPYRVEPIVTQPQQQQGGKAGATAGARTFCFKLLARRPTQGSCSDYCCKEAGVHKLEINVKPQCYVSGDVVSATLNGKPTKAAAGLRRTTNTPPGMNATVLAVTQLGLPGIAAVDGAQVCITLATNKDRRGCTTLEDLCVPPAGQPAGTCAVALFDATIRCCPTSSARLLAGSRPGTSAAPSPPPRPPPPPSPRTNCPPKAGYTLLVDTNWEGLPGWKGGQEASGEAAHKLCDADPQCGHWNNWGYWFNGAAKSYFEYGGLCSYVKNGKEMYNTRVSNFFCGEAAAAVGTYITTSDAPLAALMPPAAIAGRAGFILEQRYAYDAWTLKMPPREPPKPLGKIRPLTALFPGKDGVVAADQEPVDIVPAKNGVGRPRKRPRVEDTADVAAVQPAPQPAAAAPTDRGEEAQQGAAPQPELELEPELDSEDNEDSDSCSDSDGNVEIVESPGRKRKRNARKAAKPRDHKAENQRRRYVPAWTIRFSWSMALAGGARVGCSVCKLLNKHVDLFPHNRQLKQHQKSPAHVEAVAQEQEELAKKARLRDKLERMQEMLKKMQDEFDRKKVTQLAQIVHLLLLGRPMTDFEATHELMQVLKVPDIPARHWNDNAAWLLAEALEEAVLDMLRERVKKAEFIGISLDEATDVSNKSWMCVHVYFMDGWHREAAFVDLVELTEAPDAKYLARVLLSTLRARLGLSARDLARMVVGIGADGAGVMAGEHSGVLRRMTDGATPYAITIWCMAHRGNLAAKKLSGTPVVAKIESLVAAAHSFHSTSAKRQAAFAQYAEAAGTKGNQLKEAGDTRWLSLQPAVSTLVAEHVAVALQAVHDADADRSDLRAHGLSAQLLDLEALLGMHALLPLMEPLQIFLKQCQATSAFVGDLVDALSRTKRIIEERYTNSATAFTGDAFDSYHAFLGVGSKPSPLLWDEEDGCLGIKVDGEWLELTAVRPRVPGAKGRPCRQPKPVSPDVLAEVTQSVQRQLKEAAEEVVADLTRRFPPVPVLDALSLAYPQYWAGSIGLDGKRTAPAKADVDAKLDTLERYFGGSKPAPSDITYIEAPAPAGPNVAAATAARGAAAAAGLGAAATAAGDAAAAAAPNAAAATAAGGGAAVAGPDAAAPPTGGGAGVPAAGGLLAPAPATAPSIDTSPLPPLLDIAKLRSQKVLFAPEAHEQAVCVLEAQETGLKLPKGSFVAFWQSMTRSAYQLDTYGEFARLAKLAATIVPGSVEAERVFSTMSYIKNKQRNRLEQRHLSLAVRMKVQRWFTVADFPYSKALAAWRDNAAFRWE</sequence>
<dbReference type="SUPFAM" id="SSF53098">
    <property type="entry name" value="Ribonuclease H-like"/>
    <property type="match status" value="1"/>
</dbReference>
<feature type="compositionally biased region" description="Pro residues" evidence="2">
    <location>
        <begin position="227"/>
        <end position="239"/>
    </location>
</feature>
<feature type="region of interest" description="Disordered" evidence="2">
    <location>
        <begin position="411"/>
        <end position="516"/>
    </location>
</feature>
<dbReference type="OrthoDB" id="545818at2759"/>
<dbReference type="InterPro" id="IPR012337">
    <property type="entry name" value="RNaseH-like_sf"/>
</dbReference>
<gene>
    <name evidence="5" type="ORF">HYH02_012554</name>
</gene>
<feature type="compositionally biased region" description="Basic and acidic residues" evidence="2">
    <location>
        <begin position="506"/>
        <end position="516"/>
    </location>
</feature>
<dbReference type="Pfam" id="PF12499">
    <property type="entry name" value="DUF3707"/>
    <property type="match status" value="1"/>
</dbReference>
<feature type="region of interest" description="Disordered" evidence="2">
    <location>
        <begin position="218"/>
        <end position="245"/>
    </location>
</feature>
<feature type="signal peptide" evidence="3">
    <location>
        <begin position="1"/>
        <end position="31"/>
    </location>
</feature>
<feature type="compositionally biased region" description="Low complexity" evidence="2">
    <location>
        <begin position="431"/>
        <end position="447"/>
    </location>
</feature>
<dbReference type="PANTHER" id="PTHR46880">
    <property type="entry name" value="RAS-ASSOCIATING DOMAIN-CONTAINING PROTEIN"/>
    <property type="match status" value="1"/>
</dbReference>
<evidence type="ECO:0000313" key="5">
    <source>
        <dbReference type="EMBL" id="KAG2433625.1"/>
    </source>
</evidence>
<accession>A0A835T8P9</accession>
<evidence type="ECO:0000259" key="4">
    <source>
        <dbReference type="Pfam" id="PF12499"/>
    </source>
</evidence>
<dbReference type="Proteomes" id="UP000613740">
    <property type="component" value="Unassembled WGS sequence"/>
</dbReference>
<organism evidence="5 6">
    <name type="scientific">Chlamydomonas schloesseri</name>
    <dbReference type="NCBI Taxonomy" id="2026947"/>
    <lineage>
        <taxon>Eukaryota</taxon>
        <taxon>Viridiplantae</taxon>
        <taxon>Chlorophyta</taxon>
        <taxon>core chlorophytes</taxon>
        <taxon>Chlorophyceae</taxon>
        <taxon>CS clade</taxon>
        <taxon>Chlamydomonadales</taxon>
        <taxon>Chlamydomonadaceae</taxon>
        <taxon>Chlamydomonas</taxon>
    </lineage>
</organism>
<dbReference type="PANTHER" id="PTHR46880:SF5">
    <property type="entry name" value="DUF4371 DOMAIN-CONTAINING PROTEIN"/>
    <property type="match status" value="1"/>
</dbReference>
<dbReference type="EMBL" id="JAEHOD010000061">
    <property type="protein sequence ID" value="KAG2433625.1"/>
    <property type="molecule type" value="Genomic_DNA"/>
</dbReference>
<protein>
    <recommendedName>
        <fullName evidence="4">Pherophorin domain-containing protein</fullName>
    </recommendedName>
</protein>
<keyword evidence="3" id="KW-0732">Signal</keyword>
<comment type="caution">
    <text evidence="5">The sequence shown here is derived from an EMBL/GenBank/DDBJ whole genome shotgun (WGS) entry which is preliminary data.</text>
</comment>